<feature type="region of interest" description="Disordered" evidence="1">
    <location>
        <begin position="73"/>
        <end position="93"/>
    </location>
</feature>
<organism evidence="2 3">
    <name type="scientific">Smittium culicis</name>
    <dbReference type="NCBI Taxonomy" id="133412"/>
    <lineage>
        <taxon>Eukaryota</taxon>
        <taxon>Fungi</taxon>
        <taxon>Fungi incertae sedis</taxon>
        <taxon>Zoopagomycota</taxon>
        <taxon>Kickxellomycotina</taxon>
        <taxon>Harpellomycetes</taxon>
        <taxon>Harpellales</taxon>
        <taxon>Legeriomycetaceae</taxon>
        <taxon>Smittium</taxon>
    </lineage>
</organism>
<reference evidence="3" key="1">
    <citation type="submission" date="2017-01" db="EMBL/GenBank/DDBJ databases">
        <authorList>
            <person name="Wang Y."/>
            <person name="White M."/>
            <person name="Kvist S."/>
            <person name="Moncalvo J.-M."/>
        </authorList>
    </citation>
    <scope>NUCLEOTIDE SEQUENCE [LARGE SCALE GENOMIC DNA]</scope>
    <source>
        <strain evidence="3">ID-206-W2</strain>
    </source>
</reference>
<proteinExistence type="predicted"/>
<sequence>MKLLSENEYQAPRNIYSRCVKLSRRSKQIGCPNRLVSISREIHGTEHERSIFHDIGESNVEISNLFSRSKSALSISTAPNTGKDSNTRPEKRKVSILKKKECVLDRIDDKRSFQETQGLGIYAIDFFLSKEKPVCVDQI</sequence>
<comment type="caution">
    <text evidence="2">The sequence shown here is derived from an EMBL/GenBank/DDBJ whole genome shotgun (WGS) entry which is preliminary data.</text>
</comment>
<feature type="compositionally biased region" description="Polar residues" evidence="1">
    <location>
        <begin position="73"/>
        <end position="84"/>
    </location>
</feature>
<keyword evidence="3" id="KW-1185">Reference proteome</keyword>
<dbReference type="Proteomes" id="UP000187429">
    <property type="component" value="Unassembled WGS sequence"/>
</dbReference>
<dbReference type="EMBL" id="LSSM01007295">
    <property type="protein sequence ID" value="OMJ08755.1"/>
    <property type="molecule type" value="Genomic_DNA"/>
</dbReference>
<protein>
    <submittedName>
        <fullName evidence="2">Uncharacterized protein</fullName>
    </submittedName>
</protein>
<name>A0A1R1X293_9FUNG</name>
<evidence type="ECO:0000313" key="3">
    <source>
        <dbReference type="Proteomes" id="UP000187429"/>
    </source>
</evidence>
<dbReference type="AlphaFoldDB" id="A0A1R1X293"/>
<evidence type="ECO:0000313" key="2">
    <source>
        <dbReference type="EMBL" id="OMJ08755.1"/>
    </source>
</evidence>
<gene>
    <name evidence="2" type="ORF">AYI69_g10949</name>
</gene>
<evidence type="ECO:0000256" key="1">
    <source>
        <dbReference type="SAM" id="MobiDB-lite"/>
    </source>
</evidence>
<accession>A0A1R1X293</accession>